<evidence type="ECO:0000259" key="2">
    <source>
        <dbReference type="Pfam" id="PF13439"/>
    </source>
</evidence>
<evidence type="ECO:0008006" key="5">
    <source>
        <dbReference type="Google" id="ProtNLM"/>
    </source>
</evidence>
<dbReference type="Gene3D" id="3.40.50.2000">
    <property type="entry name" value="Glycogen Phosphorylase B"/>
    <property type="match status" value="2"/>
</dbReference>
<name>A0A1F4ZBP1_9BACT</name>
<sequence length="361" mass="40727">MRVLFSITYYTPYVSGLTIYVKRLAEELVKRGHECTVLCMRHDNNLADSETINGVRIVRANPLFRISKGFISWEWVVKSWLLTKSADVTIVNLPQAEGWMPAMMTRNKVVAIYHCEIDLPNRFIQAVLEGLNWLTLAVADKVITYTEDYGKHSRLLKRFLNKTKYIYPPIPIPKTTDLGIKKPKGETWIGVAARLAQEKGIEYLIGALPLLKNCKIVVAGPVEPVGEEEYKNRIMKLVEKHKDRVRFLGTIDPEKMGGFYKLIDVLVLPSVNSTEAFGMVQVEAMMMGVPVVATDLPGVRVPILKTEMGEVVPIRNPQALASAIVKVLKTGSYFAKHRDVVLTEFNINKTTASWENLLNEI</sequence>
<dbReference type="CDD" id="cd03801">
    <property type="entry name" value="GT4_PimA-like"/>
    <property type="match status" value="1"/>
</dbReference>
<dbReference type="GO" id="GO:0016757">
    <property type="term" value="F:glycosyltransferase activity"/>
    <property type="evidence" value="ECO:0007669"/>
    <property type="project" value="InterPro"/>
</dbReference>
<evidence type="ECO:0000259" key="1">
    <source>
        <dbReference type="Pfam" id="PF00534"/>
    </source>
</evidence>
<dbReference type="AlphaFoldDB" id="A0A1F4ZBP1"/>
<dbReference type="InterPro" id="IPR001296">
    <property type="entry name" value="Glyco_trans_1"/>
</dbReference>
<gene>
    <name evidence="3" type="ORF">A2989_00760</name>
</gene>
<dbReference type="Pfam" id="PF13439">
    <property type="entry name" value="Glyco_transf_4"/>
    <property type="match status" value="1"/>
</dbReference>
<dbReference type="Proteomes" id="UP000177080">
    <property type="component" value="Unassembled WGS sequence"/>
</dbReference>
<dbReference type="EMBL" id="MEXN01000007">
    <property type="protein sequence ID" value="OGD03346.1"/>
    <property type="molecule type" value="Genomic_DNA"/>
</dbReference>
<organism evidence="3 4">
    <name type="scientific">Candidatus Amesbacteria bacterium RIFCSPLOWO2_01_FULL_48_25</name>
    <dbReference type="NCBI Taxonomy" id="1797259"/>
    <lineage>
        <taxon>Bacteria</taxon>
        <taxon>Candidatus Amesiibacteriota</taxon>
    </lineage>
</organism>
<dbReference type="PANTHER" id="PTHR45947">
    <property type="entry name" value="SULFOQUINOVOSYL TRANSFERASE SQD2"/>
    <property type="match status" value="1"/>
</dbReference>
<evidence type="ECO:0000313" key="4">
    <source>
        <dbReference type="Proteomes" id="UP000177080"/>
    </source>
</evidence>
<comment type="caution">
    <text evidence="3">The sequence shown here is derived from an EMBL/GenBank/DDBJ whole genome shotgun (WGS) entry which is preliminary data.</text>
</comment>
<dbReference type="InterPro" id="IPR028098">
    <property type="entry name" value="Glyco_trans_4-like_N"/>
</dbReference>
<protein>
    <recommendedName>
        <fullName evidence="5">Glycosyltransferase subfamily 4-like N-terminal domain-containing protein</fullName>
    </recommendedName>
</protein>
<feature type="domain" description="Glycosyl transferase family 1" evidence="1">
    <location>
        <begin position="181"/>
        <end position="331"/>
    </location>
</feature>
<feature type="domain" description="Glycosyltransferase subfamily 4-like N-terminal" evidence="2">
    <location>
        <begin position="14"/>
        <end position="170"/>
    </location>
</feature>
<accession>A0A1F4ZBP1</accession>
<dbReference type="Pfam" id="PF00534">
    <property type="entry name" value="Glycos_transf_1"/>
    <property type="match status" value="1"/>
</dbReference>
<reference evidence="3 4" key="1">
    <citation type="journal article" date="2016" name="Nat. Commun.">
        <title>Thousands of microbial genomes shed light on interconnected biogeochemical processes in an aquifer system.</title>
        <authorList>
            <person name="Anantharaman K."/>
            <person name="Brown C.T."/>
            <person name="Hug L.A."/>
            <person name="Sharon I."/>
            <person name="Castelle C.J."/>
            <person name="Probst A.J."/>
            <person name="Thomas B.C."/>
            <person name="Singh A."/>
            <person name="Wilkins M.J."/>
            <person name="Karaoz U."/>
            <person name="Brodie E.L."/>
            <person name="Williams K.H."/>
            <person name="Hubbard S.S."/>
            <person name="Banfield J.F."/>
        </authorList>
    </citation>
    <scope>NUCLEOTIDE SEQUENCE [LARGE SCALE GENOMIC DNA]</scope>
</reference>
<proteinExistence type="predicted"/>
<dbReference type="SUPFAM" id="SSF53756">
    <property type="entry name" value="UDP-Glycosyltransferase/glycogen phosphorylase"/>
    <property type="match status" value="1"/>
</dbReference>
<dbReference type="STRING" id="1797259.A2989_00760"/>
<evidence type="ECO:0000313" key="3">
    <source>
        <dbReference type="EMBL" id="OGD03346.1"/>
    </source>
</evidence>
<dbReference type="PANTHER" id="PTHR45947:SF3">
    <property type="entry name" value="SULFOQUINOVOSYL TRANSFERASE SQD2"/>
    <property type="match status" value="1"/>
</dbReference>
<dbReference type="InterPro" id="IPR050194">
    <property type="entry name" value="Glycosyltransferase_grp1"/>
</dbReference>